<reference evidence="4 5" key="1">
    <citation type="journal article" date="2024" name="Int. J. Syst. Evol. Microbiol.">
        <title>Virgibacillus tibetensis sp. nov., isolated from salt lake on the Tibetan Plateau of China.</title>
        <authorList>
            <person name="Phurbu D."/>
            <person name="Liu Z.-X."/>
            <person name="Wang R."/>
            <person name="Zheng Y.-Y."/>
            <person name="Liu H.-C."/>
            <person name="Zhou Y.-G."/>
            <person name="Yu Y.-J."/>
            <person name="Li A.-H."/>
        </authorList>
    </citation>
    <scope>NUCLEOTIDE SEQUENCE [LARGE SCALE GENOMIC DNA]</scope>
    <source>
        <strain evidence="4 5">C22-A2</strain>
    </source>
</reference>
<keyword evidence="4" id="KW-0032">Aminotransferase</keyword>
<dbReference type="RefSeq" id="WP_327606110.1">
    <property type="nucleotide sequence ID" value="NZ_JARZFX010000001.1"/>
</dbReference>
<dbReference type="EMBL" id="JARZFX010000001">
    <property type="protein sequence ID" value="MEC5422550.1"/>
    <property type="molecule type" value="Genomic_DNA"/>
</dbReference>
<dbReference type="InterPro" id="IPR015422">
    <property type="entry name" value="PyrdxlP-dep_Trfase_small"/>
</dbReference>
<accession>A0ABU6KCA1</accession>
<dbReference type="Proteomes" id="UP001335737">
    <property type="component" value="Unassembled WGS sequence"/>
</dbReference>
<evidence type="ECO:0000313" key="5">
    <source>
        <dbReference type="Proteomes" id="UP001335737"/>
    </source>
</evidence>
<keyword evidence="4" id="KW-0808">Transferase</keyword>
<sequence length="461" mass="51057">MSVQTSYEKVSKIQSEAMFHRAKQVIPGGVSANIKYFAPHPIIMKSAEGSQLVDVDGNTYIDYLLCYGALITGHGHQQVVKATTDYMHKIGTTIFGTPHELEVTMADKLTALYPGIDMVRYTNSGLEATLLAIRMATAYTGKKKIGKFEGHYHGGYNHVLVSVNPDQKESGNEEEPNIVPESKGIPAHELKQTIVLPFNNIEATERLLRKHAHELAAIIMEPVQGGFIPAEQDFIVRLRELTSELDILLIFDEVKTGFRVHLGGAQSVYQIEPDLTALGKVLGGGFPVGAVGGKREIMMISAPTSDSDIFSVGGASRAKNDVVFHSGTYNGHPIVLAAGLETILLLEQDGCMEDLFMKTDMLRKKLEKLYHTYEIPMQTVGMGSIFNIVLTNHSIRNYRDMWQADTNLRHKIDIELLNLGVYIKPLNRYSMSIVHSEENINQTVIAHEKAIKNVLNSRGRG</sequence>
<organism evidence="4 5">
    <name type="scientific">Virgibacillus tibetensis</name>
    <dbReference type="NCBI Taxonomy" id="3042313"/>
    <lineage>
        <taxon>Bacteria</taxon>
        <taxon>Bacillati</taxon>
        <taxon>Bacillota</taxon>
        <taxon>Bacilli</taxon>
        <taxon>Bacillales</taxon>
        <taxon>Bacillaceae</taxon>
        <taxon>Virgibacillus</taxon>
    </lineage>
</organism>
<dbReference type="InterPro" id="IPR015424">
    <property type="entry name" value="PyrdxlP-dep_Trfase"/>
</dbReference>
<dbReference type="InterPro" id="IPR015421">
    <property type="entry name" value="PyrdxlP-dep_Trfase_major"/>
</dbReference>
<keyword evidence="5" id="KW-1185">Reference proteome</keyword>
<protein>
    <submittedName>
        <fullName evidence="4">Aspartate aminotransferase family protein</fullName>
    </submittedName>
</protein>
<comment type="cofactor">
    <cofactor evidence="1">
        <name>pyridoxal 5'-phosphate</name>
        <dbReference type="ChEBI" id="CHEBI:597326"/>
    </cofactor>
</comment>
<gene>
    <name evidence="4" type="ORF">QGM71_03465</name>
</gene>
<dbReference type="GO" id="GO:0008483">
    <property type="term" value="F:transaminase activity"/>
    <property type="evidence" value="ECO:0007669"/>
    <property type="project" value="UniProtKB-KW"/>
</dbReference>
<dbReference type="PANTHER" id="PTHR43713">
    <property type="entry name" value="GLUTAMATE-1-SEMIALDEHYDE 2,1-AMINOMUTASE"/>
    <property type="match status" value="1"/>
</dbReference>
<evidence type="ECO:0000313" key="4">
    <source>
        <dbReference type="EMBL" id="MEC5422550.1"/>
    </source>
</evidence>
<dbReference type="Pfam" id="PF00202">
    <property type="entry name" value="Aminotran_3"/>
    <property type="match status" value="1"/>
</dbReference>
<dbReference type="Gene3D" id="3.40.640.10">
    <property type="entry name" value="Type I PLP-dependent aspartate aminotransferase-like (Major domain)"/>
    <property type="match status" value="1"/>
</dbReference>
<dbReference type="CDD" id="cd00610">
    <property type="entry name" value="OAT_like"/>
    <property type="match status" value="1"/>
</dbReference>
<proteinExistence type="inferred from homology"/>
<keyword evidence="2 3" id="KW-0663">Pyridoxal phosphate</keyword>
<dbReference type="InterPro" id="IPR005814">
    <property type="entry name" value="Aminotrans_3"/>
</dbReference>
<evidence type="ECO:0000256" key="3">
    <source>
        <dbReference type="RuleBase" id="RU003560"/>
    </source>
</evidence>
<name>A0ABU6KCA1_9BACI</name>
<comment type="caution">
    <text evidence="4">The sequence shown here is derived from an EMBL/GenBank/DDBJ whole genome shotgun (WGS) entry which is preliminary data.</text>
</comment>
<dbReference type="SUPFAM" id="SSF53383">
    <property type="entry name" value="PLP-dependent transferases"/>
    <property type="match status" value="1"/>
</dbReference>
<comment type="similarity">
    <text evidence="3">Belongs to the class-III pyridoxal-phosphate-dependent aminotransferase family.</text>
</comment>
<dbReference type="PROSITE" id="PS00600">
    <property type="entry name" value="AA_TRANSFER_CLASS_3"/>
    <property type="match status" value="1"/>
</dbReference>
<dbReference type="Gene3D" id="3.90.1150.10">
    <property type="entry name" value="Aspartate Aminotransferase, domain 1"/>
    <property type="match status" value="1"/>
</dbReference>
<evidence type="ECO:0000256" key="2">
    <source>
        <dbReference type="ARBA" id="ARBA00022898"/>
    </source>
</evidence>
<dbReference type="PANTHER" id="PTHR43713:SF3">
    <property type="entry name" value="GLUTAMATE-1-SEMIALDEHYDE 2,1-AMINOMUTASE 1, CHLOROPLASTIC-RELATED"/>
    <property type="match status" value="1"/>
</dbReference>
<evidence type="ECO:0000256" key="1">
    <source>
        <dbReference type="ARBA" id="ARBA00001933"/>
    </source>
</evidence>
<dbReference type="InterPro" id="IPR049704">
    <property type="entry name" value="Aminotrans_3_PPA_site"/>
</dbReference>